<dbReference type="Proteomes" id="UP000044136">
    <property type="component" value="Unassembled WGS sequence"/>
</dbReference>
<keyword evidence="3" id="KW-1185">Reference proteome</keyword>
<gene>
    <name evidence="2" type="ORF">BN1048_02192</name>
</gene>
<sequence length="59" mass="7062">MNEYKQKIIYTAAMLVIFLIIANTIVEVNWILQVIAVLFSGYYIWQSVRSMKEEQKEKY</sequence>
<reference evidence="2 3" key="1">
    <citation type="submission" date="2014-07" db="EMBL/GenBank/DDBJ databases">
        <authorList>
            <person name="Urmite Genomes Urmite Genomes"/>
        </authorList>
    </citation>
    <scope>NUCLEOTIDE SEQUENCE [LARGE SCALE GENOMIC DNA]</scope>
    <source>
        <strain evidence="2 3">13MG44_air</strain>
    </source>
</reference>
<keyword evidence="1" id="KW-1133">Transmembrane helix</keyword>
<feature type="transmembrane region" description="Helical" evidence="1">
    <location>
        <begin position="31"/>
        <end position="48"/>
    </location>
</feature>
<dbReference type="RefSeq" id="WP_035811191.1">
    <property type="nucleotide sequence ID" value="NZ_CCSE01000001.1"/>
</dbReference>
<evidence type="ECO:0000313" key="2">
    <source>
        <dbReference type="EMBL" id="CEA03739.1"/>
    </source>
</evidence>
<evidence type="ECO:0000256" key="1">
    <source>
        <dbReference type="SAM" id="Phobius"/>
    </source>
</evidence>
<accession>A0A078MC22</accession>
<dbReference type="HOGENOM" id="CLU_2954345_0_0_9"/>
<dbReference type="OrthoDB" id="2418515at2"/>
<name>A0A078MC22_9STAP</name>
<protein>
    <submittedName>
        <fullName evidence="2">Uncharacterized protein</fullName>
    </submittedName>
</protein>
<dbReference type="AlphaFoldDB" id="A0A078MC22"/>
<organism evidence="2 3">
    <name type="scientific">Jeotgalicoccus saudimassiliensis</name>
    <dbReference type="NCBI Taxonomy" id="1461582"/>
    <lineage>
        <taxon>Bacteria</taxon>
        <taxon>Bacillati</taxon>
        <taxon>Bacillota</taxon>
        <taxon>Bacilli</taxon>
        <taxon>Bacillales</taxon>
        <taxon>Staphylococcaceae</taxon>
        <taxon>Jeotgalicoccus</taxon>
    </lineage>
</organism>
<dbReference type="EMBL" id="CCSE01000001">
    <property type="protein sequence ID" value="CEA03739.1"/>
    <property type="molecule type" value="Genomic_DNA"/>
</dbReference>
<keyword evidence="1" id="KW-0472">Membrane</keyword>
<keyword evidence="1" id="KW-0812">Transmembrane</keyword>
<feature type="transmembrane region" description="Helical" evidence="1">
    <location>
        <begin position="7"/>
        <end position="25"/>
    </location>
</feature>
<dbReference type="STRING" id="1461582.BN1048_02192"/>
<evidence type="ECO:0000313" key="3">
    <source>
        <dbReference type="Proteomes" id="UP000044136"/>
    </source>
</evidence>
<proteinExistence type="predicted"/>